<evidence type="ECO:0000313" key="2">
    <source>
        <dbReference type="EMBL" id="MCL7027538.1"/>
    </source>
</evidence>
<dbReference type="EMBL" id="JAJJMA010069321">
    <property type="protein sequence ID" value="MCL7027538.1"/>
    <property type="molecule type" value="Genomic_DNA"/>
</dbReference>
<keyword evidence="1" id="KW-0472">Membrane</keyword>
<feature type="transmembrane region" description="Helical" evidence="1">
    <location>
        <begin position="53"/>
        <end position="74"/>
    </location>
</feature>
<dbReference type="AlphaFoldDB" id="A0AA41S6Y5"/>
<reference evidence="2" key="1">
    <citation type="submission" date="2022-03" db="EMBL/GenBank/DDBJ databases">
        <title>A functionally conserved STORR gene fusion in Papaver species that diverged 16.8 million years ago.</title>
        <authorList>
            <person name="Catania T."/>
        </authorList>
    </citation>
    <scope>NUCLEOTIDE SEQUENCE</scope>
    <source>
        <strain evidence="2">S-191538</strain>
    </source>
</reference>
<protein>
    <submittedName>
        <fullName evidence="2">Uncharacterized protein</fullName>
    </submittedName>
</protein>
<keyword evidence="1" id="KW-0812">Transmembrane</keyword>
<organism evidence="2 3">
    <name type="scientific">Papaver nudicaule</name>
    <name type="common">Iceland poppy</name>
    <dbReference type="NCBI Taxonomy" id="74823"/>
    <lineage>
        <taxon>Eukaryota</taxon>
        <taxon>Viridiplantae</taxon>
        <taxon>Streptophyta</taxon>
        <taxon>Embryophyta</taxon>
        <taxon>Tracheophyta</taxon>
        <taxon>Spermatophyta</taxon>
        <taxon>Magnoliopsida</taxon>
        <taxon>Ranunculales</taxon>
        <taxon>Papaveraceae</taxon>
        <taxon>Papaveroideae</taxon>
        <taxon>Papaver</taxon>
    </lineage>
</organism>
<accession>A0AA41S6Y5</accession>
<evidence type="ECO:0000313" key="3">
    <source>
        <dbReference type="Proteomes" id="UP001177140"/>
    </source>
</evidence>
<evidence type="ECO:0000256" key="1">
    <source>
        <dbReference type="SAM" id="Phobius"/>
    </source>
</evidence>
<name>A0AA41S6Y5_PAPNU</name>
<gene>
    <name evidence="2" type="ORF">MKW94_022805</name>
</gene>
<sequence>MGIEAPIPVSMLLGDLSNVYRRIISAAEHPHLSIPETEAGRNRKQYRQLVSRSLMFVSVGAAVAIAGLAAYRVYAARKNTSG</sequence>
<keyword evidence="1" id="KW-1133">Transmembrane helix</keyword>
<dbReference type="Proteomes" id="UP001177140">
    <property type="component" value="Unassembled WGS sequence"/>
</dbReference>
<comment type="caution">
    <text evidence="2">The sequence shown here is derived from an EMBL/GenBank/DDBJ whole genome shotgun (WGS) entry which is preliminary data.</text>
</comment>
<keyword evidence="3" id="KW-1185">Reference proteome</keyword>
<proteinExistence type="predicted"/>